<proteinExistence type="predicted"/>
<gene>
    <name evidence="1" type="ORF">LCGC14_1196280</name>
</gene>
<reference evidence="1" key="1">
    <citation type="journal article" date="2015" name="Nature">
        <title>Complex archaea that bridge the gap between prokaryotes and eukaryotes.</title>
        <authorList>
            <person name="Spang A."/>
            <person name="Saw J.H."/>
            <person name="Jorgensen S.L."/>
            <person name="Zaremba-Niedzwiedzka K."/>
            <person name="Martijn J."/>
            <person name="Lind A.E."/>
            <person name="van Eijk R."/>
            <person name="Schleper C."/>
            <person name="Guy L."/>
            <person name="Ettema T.J."/>
        </authorList>
    </citation>
    <scope>NUCLEOTIDE SEQUENCE</scope>
</reference>
<comment type="caution">
    <text evidence="1">The sequence shown here is derived from an EMBL/GenBank/DDBJ whole genome shotgun (WGS) entry which is preliminary data.</text>
</comment>
<accession>A0A0F9P0M4</accession>
<organism evidence="1">
    <name type="scientific">marine sediment metagenome</name>
    <dbReference type="NCBI Taxonomy" id="412755"/>
    <lineage>
        <taxon>unclassified sequences</taxon>
        <taxon>metagenomes</taxon>
        <taxon>ecological metagenomes</taxon>
    </lineage>
</organism>
<name>A0A0F9P0M4_9ZZZZ</name>
<protein>
    <submittedName>
        <fullName evidence="1">Uncharacterized protein</fullName>
    </submittedName>
</protein>
<evidence type="ECO:0000313" key="1">
    <source>
        <dbReference type="EMBL" id="KKM94640.1"/>
    </source>
</evidence>
<dbReference type="AlphaFoldDB" id="A0A0F9P0M4"/>
<dbReference type="EMBL" id="LAZR01006113">
    <property type="protein sequence ID" value="KKM94640.1"/>
    <property type="molecule type" value="Genomic_DNA"/>
</dbReference>
<sequence>MKEYFDEEGLLKVIKIFELSEEITKLTWNWNNYSDPVKETHELMDKGQKLFLEISEYEQRMGSKLSVHQRNKIHNAIEDLGKLIPYMKNKIKPHESLEKLAD</sequence>